<sequence length="422" mass="48648">MTNICAIMINGEIRNTFEKFKIDFPLSGHLTQHRVRQLLENLVDAIQQTVSQSFRSQSESSDFNHQTFVKKTISENTIEARIDNESQNNSACDNSIFESLTTDDKFNYLRTEVKRLNKIAADVVEIKNTLKLHHHQGNRDQINNKNRYHKTNFNKNKNRSNANRNGYRNGTAPVWNTNSENVKIFVLCETWLNETINNTAIEPNFQIFRTDRKFRRGGVCIGVHKDILASKINLFEQENFEAIAVKIIINNSSIVIVSLYIPPNNKEVYKIIKKIIEILSAANVSRYMICGDVNLDFLNISENLSKILDYINFNGIVQNVNQPTYPVNDPVKLFDVVLTKNLNICTDVIKNISSTCDHMGCISKLTINKISIERHQKQDLLKHDWQNIIFQSDNVNDAYEKVSKIISDVTSKHIRRNILIIY</sequence>
<evidence type="ECO:0000313" key="2">
    <source>
        <dbReference type="EMBL" id="RWR99767.1"/>
    </source>
</evidence>
<dbReference type="EMBL" id="NCKU01013659">
    <property type="protein sequence ID" value="RWR99767.1"/>
    <property type="molecule type" value="Genomic_DNA"/>
</dbReference>
<keyword evidence="3" id="KW-1185">Reference proteome</keyword>
<accession>A0A443Q9W7</accession>
<evidence type="ECO:0000256" key="1">
    <source>
        <dbReference type="SAM" id="MobiDB-lite"/>
    </source>
</evidence>
<dbReference type="PANTHER" id="PTHR33776:SF3">
    <property type="entry name" value="PHD-TYPE DOMAIN-CONTAINING PROTEIN"/>
    <property type="match status" value="1"/>
</dbReference>
<comment type="caution">
    <text evidence="2">The sequence shown here is derived from an EMBL/GenBank/DDBJ whole genome shotgun (WGS) entry which is preliminary data.</text>
</comment>
<organism evidence="2 3">
    <name type="scientific">Dinothrombium tinctorium</name>
    <dbReference type="NCBI Taxonomy" id="1965070"/>
    <lineage>
        <taxon>Eukaryota</taxon>
        <taxon>Metazoa</taxon>
        <taxon>Ecdysozoa</taxon>
        <taxon>Arthropoda</taxon>
        <taxon>Chelicerata</taxon>
        <taxon>Arachnida</taxon>
        <taxon>Acari</taxon>
        <taxon>Acariformes</taxon>
        <taxon>Trombidiformes</taxon>
        <taxon>Prostigmata</taxon>
        <taxon>Anystina</taxon>
        <taxon>Parasitengona</taxon>
        <taxon>Trombidioidea</taxon>
        <taxon>Trombidiidae</taxon>
        <taxon>Dinothrombium</taxon>
    </lineage>
</organism>
<dbReference type="InterPro" id="IPR036691">
    <property type="entry name" value="Endo/exonu/phosph_ase_sf"/>
</dbReference>
<reference evidence="2 3" key="1">
    <citation type="journal article" date="2018" name="Gigascience">
        <title>Genomes of trombidid mites reveal novel predicted allergens and laterally-transferred genes associated with secondary metabolism.</title>
        <authorList>
            <person name="Dong X."/>
            <person name="Chaisiri K."/>
            <person name="Xia D."/>
            <person name="Armstrong S.D."/>
            <person name="Fang Y."/>
            <person name="Donnelly M.J."/>
            <person name="Kadowaki T."/>
            <person name="McGarry J.W."/>
            <person name="Darby A.C."/>
            <person name="Makepeace B.L."/>
        </authorList>
    </citation>
    <scope>NUCLEOTIDE SEQUENCE [LARGE SCALE GENOMIC DNA]</scope>
    <source>
        <strain evidence="2">UoL-WK</strain>
    </source>
</reference>
<evidence type="ECO:0008006" key="4">
    <source>
        <dbReference type="Google" id="ProtNLM"/>
    </source>
</evidence>
<feature type="compositionally biased region" description="Basic residues" evidence="1">
    <location>
        <begin position="146"/>
        <end position="158"/>
    </location>
</feature>
<dbReference type="STRING" id="1965070.A0A443Q9W7"/>
<evidence type="ECO:0000313" key="3">
    <source>
        <dbReference type="Proteomes" id="UP000285301"/>
    </source>
</evidence>
<proteinExistence type="predicted"/>
<dbReference type="SUPFAM" id="SSF56219">
    <property type="entry name" value="DNase I-like"/>
    <property type="match status" value="1"/>
</dbReference>
<dbReference type="PANTHER" id="PTHR33776">
    <property type="entry name" value="ENDO/EXONUCLEASE/PHOSPHATASE DOMAIN-CONTAINING PROTEIN"/>
    <property type="match status" value="1"/>
</dbReference>
<dbReference type="Gene3D" id="3.60.10.10">
    <property type="entry name" value="Endonuclease/exonuclease/phosphatase"/>
    <property type="match status" value="1"/>
</dbReference>
<name>A0A443Q9W7_9ACAR</name>
<feature type="region of interest" description="Disordered" evidence="1">
    <location>
        <begin position="134"/>
        <end position="172"/>
    </location>
</feature>
<dbReference type="AlphaFoldDB" id="A0A443Q9W7"/>
<protein>
    <recommendedName>
        <fullName evidence="4">Endonuclease/exonuclease/phosphatase domain-containing protein</fullName>
    </recommendedName>
</protein>
<gene>
    <name evidence="2" type="ORF">B4U79_18749</name>
</gene>
<dbReference type="Proteomes" id="UP000285301">
    <property type="component" value="Unassembled WGS sequence"/>
</dbReference>